<proteinExistence type="predicted"/>
<dbReference type="GO" id="GO:0003824">
    <property type="term" value="F:catalytic activity"/>
    <property type="evidence" value="ECO:0007669"/>
    <property type="project" value="InterPro"/>
</dbReference>
<dbReference type="Gene3D" id="2.40.33.20">
    <property type="entry name" value="PK beta-barrel domain-like"/>
    <property type="match status" value="1"/>
</dbReference>
<dbReference type="PROSITE" id="PS51340">
    <property type="entry name" value="MOSC"/>
    <property type="match status" value="1"/>
</dbReference>
<name>A0A6N8FG82_9BACI</name>
<dbReference type="RefSeq" id="WP_155668439.1">
    <property type="nucleotide sequence ID" value="NZ_WOCA01000005.1"/>
</dbReference>
<dbReference type="SUPFAM" id="SSF50800">
    <property type="entry name" value="PK beta-barrel domain-like"/>
    <property type="match status" value="1"/>
</dbReference>
<reference evidence="2 3" key="1">
    <citation type="submission" date="2019-11" db="EMBL/GenBank/DDBJ databases">
        <authorList>
            <person name="Li X."/>
        </authorList>
    </citation>
    <scope>NUCLEOTIDE SEQUENCE [LARGE SCALE GENOMIC DNA]</scope>
    <source>
        <strain evidence="2 3">L9</strain>
    </source>
</reference>
<organism evidence="2 3">
    <name type="scientific">Ornithinibacillus caprae</name>
    <dbReference type="NCBI Taxonomy" id="2678566"/>
    <lineage>
        <taxon>Bacteria</taxon>
        <taxon>Bacillati</taxon>
        <taxon>Bacillota</taxon>
        <taxon>Bacilli</taxon>
        <taxon>Bacillales</taxon>
        <taxon>Bacillaceae</taxon>
        <taxon>Ornithinibacillus</taxon>
    </lineage>
</organism>
<evidence type="ECO:0000313" key="2">
    <source>
        <dbReference type="EMBL" id="MUK88455.1"/>
    </source>
</evidence>
<evidence type="ECO:0000259" key="1">
    <source>
        <dbReference type="PROSITE" id="PS51340"/>
    </source>
</evidence>
<accession>A0A6N8FG82</accession>
<keyword evidence="3" id="KW-1185">Reference proteome</keyword>
<gene>
    <name evidence="2" type="ORF">GMD78_08630</name>
</gene>
<sequence length="225" mass="25551">MEKPQVQRILTGKVKQVGDPHSTVSTDKPWESGMFKQEIEGGVWLSKTGLHGDEVADKKNHGGPEKAVFCYPISHYDYWKQDLDTDSIDIGANGENFAVLHMDESSVCVGDTYKLGDTVIQVSQPRKPCWKPGRRINVIDFALRIQQTGRTGWYFRVLQEGHVNSGADLELLDRPFPQWTISTCNEIMYVHKDDVTLTEKLVACDLLAESWKQSLMKRLKQQATR</sequence>
<dbReference type="GO" id="GO:0030170">
    <property type="term" value="F:pyridoxal phosphate binding"/>
    <property type="evidence" value="ECO:0007669"/>
    <property type="project" value="InterPro"/>
</dbReference>
<dbReference type="AlphaFoldDB" id="A0A6N8FG82"/>
<dbReference type="Pfam" id="PF03475">
    <property type="entry name" value="YiiM_3-alpha"/>
    <property type="match status" value="1"/>
</dbReference>
<dbReference type="InterPro" id="IPR005163">
    <property type="entry name" value="Tri_helical_YiiM-like"/>
</dbReference>
<dbReference type="Pfam" id="PF03473">
    <property type="entry name" value="MOSC"/>
    <property type="match status" value="1"/>
</dbReference>
<feature type="domain" description="MOSC" evidence="1">
    <location>
        <begin position="37"/>
        <end position="172"/>
    </location>
</feature>
<comment type="caution">
    <text evidence="2">The sequence shown here is derived from an EMBL/GenBank/DDBJ whole genome shotgun (WGS) entry which is preliminary data.</text>
</comment>
<dbReference type="InterPro" id="IPR052353">
    <property type="entry name" value="Benzoxazolinone_Detox_Enz"/>
</dbReference>
<evidence type="ECO:0000313" key="3">
    <source>
        <dbReference type="Proteomes" id="UP000469125"/>
    </source>
</evidence>
<dbReference type="PANTHER" id="PTHR30212">
    <property type="entry name" value="PROTEIN YIIM"/>
    <property type="match status" value="1"/>
</dbReference>
<dbReference type="EMBL" id="WOCA01000005">
    <property type="protein sequence ID" value="MUK88455.1"/>
    <property type="molecule type" value="Genomic_DNA"/>
</dbReference>
<dbReference type="PANTHER" id="PTHR30212:SF2">
    <property type="entry name" value="PROTEIN YIIM"/>
    <property type="match status" value="1"/>
</dbReference>
<dbReference type="Proteomes" id="UP000469125">
    <property type="component" value="Unassembled WGS sequence"/>
</dbReference>
<dbReference type="InterPro" id="IPR005302">
    <property type="entry name" value="MoCF_Sase_C"/>
</dbReference>
<dbReference type="InterPro" id="IPR011037">
    <property type="entry name" value="Pyrv_Knase-like_insert_dom_sf"/>
</dbReference>
<dbReference type="GO" id="GO:0030151">
    <property type="term" value="F:molybdenum ion binding"/>
    <property type="evidence" value="ECO:0007669"/>
    <property type="project" value="InterPro"/>
</dbReference>
<protein>
    <submittedName>
        <fullName evidence="2">MOSC domain-containing protein</fullName>
    </submittedName>
</protein>